<dbReference type="InterPro" id="IPR020831">
    <property type="entry name" value="GlycerAld/Erythrose_P_DH"/>
</dbReference>
<dbReference type="GO" id="GO:0004365">
    <property type="term" value="F:glyceraldehyde-3-phosphate dehydrogenase (NAD+) (phosphorylating) activity"/>
    <property type="evidence" value="ECO:0007669"/>
    <property type="project" value="UniProtKB-EC"/>
</dbReference>
<protein>
    <recommendedName>
        <fullName evidence="6">glyceraldehyde-3-phosphate dehydrogenase (phosphorylating)</fullName>
        <ecNumber evidence="6">1.2.1.12</ecNumber>
    </recommendedName>
    <alternativeName>
        <fullName evidence="17">Peptidyl-cysteine S-nitrosylase GAPDH</fullName>
    </alternativeName>
</protein>
<evidence type="ECO:0000256" key="12">
    <source>
        <dbReference type="ARBA" id="ARBA00023002"/>
    </source>
</evidence>
<proteinExistence type="inferred from homology"/>
<dbReference type="GO" id="GO:0016740">
    <property type="term" value="F:transferase activity"/>
    <property type="evidence" value="ECO:0007669"/>
    <property type="project" value="UniProtKB-KW"/>
</dbReference>
<evidence type="ECO:0000256" key="5">
    <source>
        <dbReference type="ARBA" id="ARBA00007406"/>
    </source>
</evidence>
<evidence type="ECO:0000256" key="4">
    <source>
        <dbReference type="ARBA" id="ARBA00004869"/>
    </source>
</evidence>
<accession>A0AAW0H6W2</accession>
<evidence type="ECO:0000256" key="19">
    <source>
        <dbReference type="ARBA" id="ARBA00047698"/>
    </source>
</evidence>
<comment type="pathway">
    <text evidence="4">Carbohydrate degradation; glycolysis; pyruvate from D-glyceraldehyde 3-phosphate: step 1/5.</text>
</comment>
<keyword evidence="14" id="KW-0324">Glycolysis</keyword>
<evidence type="ECO:0000256" key="3">
    <source>
        <dbReference type="ARBA" id="ARBA00004514"/>
    </source>
</evidence>
<evidence type="ECO:0000256" key="13">
    <source>
        <dbReference type="ARBA" id="ARBA00023027"/>
    </source>
</evidence>
<comment type="subcellular location">
    <subcellularLocation>
        <location evidence="2">Cytoplasm</location>
        <location evidence="2">Cytoskeleton</location>
    </subcellularLocation>
    <subcellularLocation>
        <location evidence="3">Cytoplasm</location>
        <location evidence="3">Cytosol</location>
    </subcellularLocation>
    <subcellularLocation>
        <location evidence="1">Nucleus</location>
    </subcellularLocation>
</comment>
<evidence type="ECO:0000256" key="15">
    <source>
        <dbReference type="ARBA" id="ARBA00023212"/>
    </source>
</evidence>
<keyword evidence="9" id="KW-0053">Apoptosis</keyword>
<comment type="similarity">
    <text evidence="5">Belongs to the glyceraldehyde-3-phosphate dehydrogenase family.</text>
</comment>
<evidence type="ECO:0000256" key="16">
    <source>
        <dbReference type="ARBA" id="ARBA00023242"/>
    </source>
</evidence>
<evidence type="ECO:0000256" key="14">
    <source>
        <dbReference type="ARBA" id="ARBA00023152"/>
    </source>
</evidence>
<evidence type="ECO:0000256" key="17">
    <source>
        <dbReference type="ARBA" id="ARBA00031890"/>
    </source>
</evidence>
<dbReference type="InterPro" id="IPR020829">
    <property type="entry name" value="GlycerAld_3-P_DH_cat"/>
</dbReference>
<keyword evidence="10" id="KW-0702">S-nitrosylation</keyword>
<evidence type="ECO:0000256" key="2">
    <source>
        <dbReference type="ARBA" id="ARBA00004245"/>
    </source>
</evidence>
<name>A0AAW0H6W2_MYOGA</name>
<sequence>MIHAIAVMQEAVDGSSGKLWCDDCGAALNITPVSWCFQSTFTELNGKFTGMAFCVPTPNVSVVDLTGCLIKAAKLNDVKKVVKQTQRAH</sequence>
<dbReference type="PANTHER" id="PTHR10836:SF111">
    <property type="entry name" value="GLYCERALDEHYDE-3-PHOSPHATE DEHYDROGENASE"/>
    <property type="match status" value="1"/>
</dbReference>
<dbReference type="GO" id="GO:0006417">
    <property type="term" value="P:regulation of translation"/>
    <property type="evidence" value="ECO:0007669"/>
    <property type="project" value="UniProtKB-KW"/>
</dbReference>
<comment type="caution">
    <text evidence="22">The sequence shown here is derived from an EMBL/GenBank/DDBJ whole genome shotgun (WGS) entry which is preliminary data.</text>
</comment>
<dbReference type="Proteomes" id="UP001488838">
    <property type="component" value="Unassembled WGS sequence"/>
</dbReference>
<dbReference type="PANTHER" id="PTHR10836">
    <property type="entry name" value="GLYCERALDEHYDE 3-PHOSPHATE DEHYDROGENASE"/>
    <property type="match status" value="1"/>
</dbReference>
<evidence type="ECO:0000313" key="22">
    <source>
        <dbReference type="EMBL" id="KAK7798489.1"/>
    </source>
</evidence>
<dbReference type="Gene3D" id="3.30.360.10">
    <property type="entry name" value="Dihydrodipicolinate Reductase, domain 2"/>
    <property type="match status" value="1"/>
</dbReference>
<dbReference type="EC" id="1.2.1.12" evidence="6"/>
<comment type="subunit">
    <text evidence="18">Homotetramer. Interacts with TPPP; the interaction is direct. Interacts (when S-nitrosylated) with SIAH1; leading to nuclear translocation. Interacts with RILPL1/GOSPEL, leading to prevent the interaction between GAPDH and SIAH1 and prevent nuclear translocation. Interacts with CHP1; the interaction increases the binding of CHP1 with microtubules. Associates with microtubules. Interacts with EIF1AD, USP25, PRKCI and WARS1. Interacts with phosphorylated RPL13A; inhibited by oxidatively-modified low-densitity lipoprotein (LDL(ox)). Component of the GAIT complex. Interacts with FKBP6; leading to inhibit GAPDH catalytic activity. Interacts with TRAF2, promoting TRAF2 ubiquitination. Interacts with TRAF3, promoting TRAF3 ubiquitination.</text>
</comment>
<keyword evidence="15" id="KW-0206">Cytoskeleton</keyword>
<keyword evidence="23" id="KW-1185">Reference proteome</keyword>
<reference evidence="22 23" key="1">
    <citation type="journal article" date="2023" name="bioRxiv">
        <title>Conserved and derived expression patterns and positive selection on dental genes reveal complex evolutionary context of ever-growing rodent molars.</title>
        <authorList>
            <person name="Calamari Z.T."/>
            <person name="Song A."/>
            <person name="Cohen E."/>
            <person name="Akter M."/>
            <person name="Roy R.D."/>
            <person name="Hallikas O."/>
            <person name="Christensen M.M."/>
            <person name="Li P."/>
            <person name="Marangoni P."/>
            <person name="Jernvall J."/>
            <person name="Klein O.D."/>
        </authorList>
    </citation>
    <scope>NUCLEOTIDE SEQUENCE [LARGE SCALE GENOMIC DNA]</scope>
    <source>
        <strain evidence="22">V071</strain>
    </source>
</reference>
<evidence type="ECO:0000256" key="18">
    <source>
        <dbReference type="ARBA" id="ARBA00046997"/>
    </source>
</evidence>
<feature type="domain" description="Glyceraldehyde 3-phosphate dehydrogenase catalytic" evidence="21">
    <location>
        <begin position="1"/>
        <end position="87"/>
    </location>
</feature>
<evidence type="ECO:0000256" key="10">
    <source>
        <dbReference type="ARBA" id="ARBA00022799"/>
    </source>
</evidence>
<dbReference type="GO" id="GO:0005634">
    <property type="term" value="C:nucleus"/>
    <property type="evidence" value="ECO:0007669"/>
    <property type="project" value="UniProtKB-SubCell"/>
</dbReference>
<evidence type="ECO:0000256" key="9">
    <source>
        <dbReference type="ARBA" id="ARBA00022703"/>
    </source>
</evidence>
<dbReference type="GO" id="GO:0005829">
    <property type="term" value="C:cytosol"/>
    <property type="evidence" value="ECO:0007669"/>
    <property type="project" value="UniProtKB-SubCell"/>
</dbReference>
<keyword evidence="7" id="KW-0963">Cytoplasm</keyword>
<evidence type="ECO:0000256" key="6">
    <source>
        <dbReference type="ARBA" id="ARBA00013119"/>
    </source>
</evidence>
<keyword evidence="11" id="KW-0810">Translation regulation</keyword>
<evidence type="ECO:0000256" key="20">
    <source>
        <dbReference type="ARBA" id="ARBA00048005"/>
    </source>
</evidence>
<dbReference type="GO" id="GO:0005856">
    <property type="term" value="C:cytoskeleton"/>
    <property type="evidence" value="ECO:0007669"/>
    <property type="project" value="UniProtKB-SubCell"/>
</dbReference>
<evidence type="ECO:0000256" key="8">
    <source>
        <dbReference type="ARBA" id="ARBA00022679"/>
    </source>
</evidence>
<dbReference type="SUPFAM" id="SSF55347">
    <property type="entry name" value="Glyceraldehyde-3-phosphate dehydrogenase-like, C-terminal domain"/>
    <property type="match status" value="1"/>
</dbReference>
<evidence type="ECO:0000259" key="21">
    <source>
        <dbReference type="Pfam" id="PF02800"/>
    </source>
</evidence>
<dbReference type="GO" id="GO:0006096">
    <property type="term" value="P:glycolytic process"/>
    <property type="evidence" value="ECO:0007669"/>
    <property type="project" value="UniProtKB-KW"/>
</dbReference>
<comment type="catalytic activity">
    <reaction evidence="19">
        <text>D-glyceraldehyde 3-phosphate + phosphate + NAD(+) = (2R)-3-phospho-glyceroyl phosphate + NADH + H(+)</text>
        <dbReference type="Rhea" id="RHEA:10300"/>
        <dbReference type="ChEBI" id="CHEBI:15378"/>
        <dbReference type="ChEBI" id="CHEBI:43474"/>
        <dbReference type="ChEBI" id="CHEBI:57540"/>
        <dbReference type="ChEBI" id="CHEBI:57604"/>
        <dbReference type="ChEBI" id="CHEBI:57945"/>
        <dbReference type="ChEBI" id="CHEBI:59776"/>
        <dbReference type="EC" id="1.2.1.12"/>
    </reaction>
</comment>
<dbReference type="GO" id="GO:0006915">
    <property type="term" value="P:apoptotic process"/>
    <property type="evidence" value="ECO:0007669"/>
    <property type="project" value="UniProtKB-KW"/>
</dbReference>
<evidence type="ECO:0000256" key="1">
    <source>
        <dbReference type="ARBA" id="ARBA00004123"/>
    </source>
</evidence>
<keyword evidence="12" id="KW-0560">Oxidoreductase</keyword>
<keyword evidence="16" id="KW-0539">Nucleus</keyword>
<dbReference type="Pfam" id="PF02800">
    <property type="entry name" value="Gp_dh_C"/>
    <property type="match status" value="1"/>
</dbReference>
<evidence type="ECO:0000313" key="23">
    <source>
        <dbReference type="Proteomes" id="UP001488838"/>
    </source>
</evidence>
<comment type="catalytic activity">
    <reaction evidence="20">
        <text>S-nitroso-L-cysteinyl-[GAPDH] + L-cysteinyl-[protein] = L-cysteinyl-[GAPDH] + S-nitroso-L-cysteinyl-[protein]</text>
        <dbReference type="Rhea" id="RHEA:66684"/>
        <dbReference type="Rhea" id="RHEA-COMP:10131"/>
        <dbReference type="Rhea" id="RHEA-COMP:17089"/>
        <dbReference type="Rhea" id="RHEA-COMP:17090"/>
        <dbReference type="Rhea" id="RHEA-COMP:17091"/>
        <dbReference type="ChEBI" id="CHEBI:29950"/>
        <dbReference type="ChEBI" id="CHEBI:149494"/>
    </reaction>
    <physiologicalReaction direction="left-to-right" evidence="20">
        <dbReference type="Rhea" id="RHEA:66685"/>
    </physiologicalReaction>
</comment>
<dbReference type="AlphaFoldDB" id="A0AAW0H6W2"/>
<organism evidence="22 23">
    <name type="scientific">Myodes glareolus</name>
    <name type="common">Bank vole</name>
    <name type="synonym">Clethrionomys glareolus</name>
    <dbReference type="NCBI Taxonomy" id="447135"/>
    <lineage>
        <taxon>Eukaryota</taxon>
        <taxon>Metazoa</taxon>
        <taxon>Chordata</taxon>
        <taxon>Craniata</taxon>
        <taxon>Vertebrata</taxon>
        <taxon>Euteleostomi</taxon>
        <taxon>Mammalia</taxon>
        <taxon>Eutheria</taxon>
        <taxon>Euarchontoglires</taxon>
        <taxon>Glires</taxon>
        <taxon>Rodentia</taxon>
        <taxon>Myomorpha</taxon>
        <taxon>Muroidea</taxon>
        <taxon>Cricetidae</taxon>
        <taxon>Arvicolinae</taxon>
        <taxon>Myodes</taxon>
    </lineage>
</organism>
<keyword evidence="13" id="KW-0520">NAD</keyword>
<evidence type="ECO:0000256" key="11">
    <source>
        <dbReference type="ARBA" id="ARBA00022845"/>
    </source>
</evidence>
<keyword evidence="8" id="KW-0808">Transferase</keyword>
<gene>
    <name evidence="22" type="ORF">U0070_022509</name>
</gene>
<evidence type="ECO:0000256" key="7">
    <source>
        <dbReference type="ARBA" id="ARBA00022490"/>
    </source>
</evidence>
<dbReference type="EMBL" id="JBBHLL010000689">
    <property type="protein sequence ID" value="KAK7798489.1"/>
    <property type="molecule type" value="Genomic_DNA"/>
</dbReference>